<sequence>MKAVKIKLLASFACIILILAITPLMGLTTAAQDTREGVMIDFGYWDVNWTEMTFSEDMDGVDALEAACHINSYEIVYLDQDAGTVYSINGQINLDGKQWGMYVQESSEWKFVETPRDVKVSDYDLVCWARASGADDLIPGTDYSGFNYYSYAFNGKSLSSGEDLRVVSLAPSITEMIASVGGSQYIIGTDLYSNYPQEIVDGRDSGDISVVGGYTDPSYEWIIKLNPDIVFCDGGVGEHLNMANKLRKSGINCVVLYDGTDINTLYDNIWIVAASLGIEENANSIINSLRGTINDVKGIIGVQANKRVFVALSADPSPWTAGSETYMNDLITTVSGKNIFQSQASSWFMVSKEQISLKQPDVIIIILDSRQISTDEDYQRVMDSIDRMWRETPAYRNGEVYIFSGSAADLLSRPGPRLAEAAELIGKILHPEPFLNRDPLDLMPKYFDNDYQQYLKHQRDL</sequence>
<dbReference type="SUPFAM" id="SSF53807">
    <property type="entry name" value="Helical backbone' metal receptor"/>
    <property type="match status" value="1"/>
</dbReference>
<keyword evidence="1" id="KW-0732">Signal</keyword>
<dbReference type="Gene3D" id="3.40.50.1980">
    <property type="entry name" value="Nitrogenase molybdenum iron protein domain"/>
    <property type="match status" value="2"/>
</dbReference>
<dbReference type="Proteomes" id="UP000752814">
    <property type="component" value="Unassembled WGS sequence"/>
</dbReference>
<dbReference type="AlphaFoldDB" id="A0A8J8PJ66"/>
<feature type="domain" description="Fe/B12 periplasmic-binding" evidence="2">
    <location>
        <begin position="165"/>
        <end position="433"/>
    </location>
</feature>
<dbReference type="InterPro" id="IPR054828">
    <property type="entry name" value="Vit_B12_bind_prot"/>
</dbReference>
<evidence type="ECO:0000313" key="3">
    <source>
        <dbReference type="EMBL" id="TQS84849.1"/>
    </source>
</evidence>
<gene>
    <name evidence="3" type="ORF">A3207_02155</name>
</gene>
<evidence type="ECO:0000256" key="1">
    <source>
        <dbReference type="ARBA" id="ARBA00022729"/>
    </source>
</evidence>
<dbReference type="OMA" id="AACHINS"/>
<dbReference type="PANTHER" id="PTHR30535">
    <property type="entry name" value="VITAMIN B12-BINDING PROTEIN"/>
    <property type="match status" value="1"/>
</dbReference>
<dbReference type="PANTHER" id="PTHR30535:SF34">
    <property type="entry name" value="MOLYBDATE-BINDING PROTEIN MOLA"/>
    <property type="match status" value="1"/>
</dbReference>
<dbReference type="GeneID" id="41323113"/>
<organism evidence="3 4">
    <name type="scientific">Candidatus Methanomassiliicoccus intestinalis</name>
    <dbReference type="NCBI Taxonomy" id="1406512"/>
    <lineage>
        <taxon>Archaea</taxon>
        <taxon>Methanobacteriati</taxon>
        <taxon>Thermoplasmatota</taxon>
        <taxon>Thermoplasmata</taxon>
        <taxon>Methanomassiliicoccales</taxon>
        <taxon>Methanomassiliicoccaceae</taxon>
        <taxon>Methanomassiliicoccus</taxon>
    </lineage>
</organism>
<protein>
    <recommendedName>
        <fullName evidence="2">Fe/B12 periplasmic-binding domain-containing protein</fullName>
    </recommendedName>
</protein>
<reference evidence="3" key="1">
    <citation type="submission" date="2016-03" db="EMBL/GenBank/DDBJ databases">
        <authorList>
            <person name="Borrel G."/>
            <person name="Mccann A."/>
            <person name="O'Toole P.W."/>
        </authorList>
    </citation>
    <scope>NUCLEOTIDE SEQUENCE</scope>
    <source>
        <strain evidence="3">183</strain>
    </source>
</reference>
<dbReference type="NCBIfam" id="NF038402">
    <property type="entry name" value="TroA_like"/>
    <property type="match status" value="1"/>
</dbReference>
<dbReference type="EMBL" id="LVVT01000001">
    <property type="protein sequence ID" value="TQS84849.1"/>
    <property type="molecule type" value="Genomic_DNA"/>
</dbReference>
<name>A0A8J8PJ66_9ARCH</name>
<dbReference type="RefSeq" id="WP_020448583.1">
    <property type="nucleotide sequence ID" value="NZ_CAYAYE010000015.1"/>
</dbReference>
<dbReference type="Pfam" id="PF01497">
    <property type="entry name" value="Peripla_BP_2"/>
    <property type="match status" value="1"/>
</dbReference>
<evidence type="ECO:0000313" key="4">
    <source>
        <dbReference type="Proteomes" id="UP000752814"/>
    </source>
</evidence>
<accession>A0A8J8PJ66</accession>
<dbReference type="PROSITE" id="PS50983">
    <property type="entry name" value="FE_B12_PBP"/>
    <property type="match status" value="1"/>
</dbReference>
<proteinExistence type="predicted"/>
<evidence type="ECO:0000259" key="2">
    <source>
        <dbReference type="PROSITE" id="PS50983"/>
    </source>
</evidence>
<comment type="caution">
    <text evidence="3">The sequence shown here is derived from an EMBL/GenBank/DDBJ whole genome shotgun (WGS) entry which is preliminary data.</text>
</comment>
<dbReference type="InterPro" id="IPR050902">
    <property type="entry name" value="ABC_Transporter_SBP"/>
</dbReference>
<dbReference type="InterPro" id="IPR002491">
    <property type="entry name" value="ABC_transptr_periplasmic_BD"/>
</dbReference>